<keyword evidence="1" id="KW-1133">Transmembrane helix</keyword>
<keyword evidence="1" id="KW-0812">Transmembrane</keyword>
<protein>
    <submittedName>
        <fullName evidence="2">Uncharacterized protein</fullName>
    </submittedName>
</protein>
<name>X1LEP8_9ZZZZ</name>
<proteinExistence type="predicted"/>
<dbReference type="EMBL" id="BARV01006876">
    <property type="protein sequence ID" value="GAI17563.1"/>
    <property type="molecule type" value="Genomic_DNA"/>
</dbReference>
<organism evidence="2">
    <name type="scientific">marine sediment metagenome</name>
    <dbReference type="NCBI Taxonomy" id="412755"/>
    <lineage>
        <taxon>unclassified sequences</taxon>
        <taxon>metagenomes</taxon>
        <taxon>ecological metagenomes</taxon>
    </lineage>
</organism>
<sequence>MQEQTKKTVYKLRLRDFIPQIGLVKYNRRCVKEGMAESRFVPRMSLLVLYNCVAVVGAVVGGTYGLAKLLEYSKLLEPYF</sequence>
<dbReference type="AlphaFoldDB" id="X1LEP8"/>
<evidence type="ECO:0000313" key="2">
    <source>
        <dbReference type="EMBL" id="GAI17563.1"/>
    </source>
</evidence>
<comment type="caution">
    <text evidence="2">The sequence shown here is derived from an EMBL/GenBank/DDBJ whole genome shotgun (WGS) entry which is preliminary data.</text>
</comment>
<evidence type="ECO:0000256" key="1">
    <source>
        <dbReference type="SAM" id="Phobius"/>
    </source>
</evidence>
<keyword evidence="1" id="KW-0472">Membrane</keyword>
<accession>X1LEP8</accession>
<reference evidence="2" key="1">
    <citation type="journal article" date="2014" name="Front. Microbiol.">
        <title>High frequency of phylogenetically diverse reductive dehalogenase-homologous genes in deep subseafloor sedimentary metagenomes.</title>
        <authorList>
            <person name="Kawai M."/>
            <person name="Futagami T."/>
            <person name="Toyoda A."/>
            <person name="Takaki Y."/>
            <person name="Nishi S."/>
            <person name="Hori S."/>
            <person name="Arai W."/>
            <person name="Tsubouchi T."/>
            <person name="Morono Y."/>
            <person name="Uchiyama I."/>
            <person name="Ito T."/>
            <person name="Fujiyama A."/>
            <person name="Inagaki F."/>
            <person name="Takami H."/>
        </authorList>
    </citation>
    <scope>NUCLEOTIDE SEQUENCE</scope>
    <source>
        <strain evidence="2">Expedition CK06-06</strain>
    </source>
</reference>
<gene>
    <name evidence="2" type="ORF">S06H3_14070</name>
</gene>
<feature type="transmembrane region" description="Helical" evidence="1">
    <location>
        <begin position="47"/>
        <end position="67"/>
    </location>
</feature>